<dbReference type="RefSeq" id="WP_343783975.1">
    <property type="nucleotide sequence ID" value="NZ_BAAAFH010000003.1"/>
</dbReference>
<evidence type="ECO:0000256" key="2">
    <source>
        <dbReference type="ARBA" id="ARBA00022475"/>
    </source>
</evidence>
<keyword evidence="5 6" id="KW-0472">Membrane</keyword>
<comment type="subcellular location">
    <subcellularLocation>
        <location evidence="1">Cell membrane</location>
        <topology evidence="1">Multi-pass membrane protein</topology>
    </subcellularLocation>
</comment>
<feature type="transmembrane region" description="Helical" evidence="6">
    <location>
        <begin position="48"/>
        <end position="68"/>
    </location>
</feature>
<feature type="transmembrane region" description="Helical" evidence="6">
    <location>
        <begin position="407"/>
        <end position="427"/>
    </location>
</feature>
<keyword evidence="3 6" id="KW-0812">Transmembrane</keyword>
<feature type="transmembrane region" description="Helical" evidence="6">
    <location>
        <begin position="118"/>
        <end position="137"/>
    </location>
</feature>
<feature type="transmembrane region" description="Helical" evidence="6">
    <location>
        <begin position="182"/>
        <end position="199"/>
    </location>
</feature>
<feature type="transmembrane region" description="Helical" evidence="6">
    <location>
        <begin position="439"/>
        <end position="457"/>
    </location>
</feature>
<reference evidence="8" key="1">
    <citation type="journal article" date="2019" name="Int. J. Syst. Evol. Microbiol.">
        <title>The Global Catalogue of Microorganisms (GCM) 10K type strain sequencing project: providing services to taxonomists for standard genome sequencing and annotation.</title>
        <authorList>
            <consortium name="The Broad Institute Genomics Platform"/>
            <consortium name="The Broad Institute Genome Sequencing Center for Infectious Disease"/>
            <person name="Wu L."/>
            <person name="Ma J."/>
        </authorList>
    </citation>
    <scope>NUCLEOTIDE SEQUENCE [LARGE SCALE GENOMIC DNA]</scope>
    <source>
        <strain evidence="8">JCM 16083</strain>
    </source>
</reference>
<feature type="transmembrane region" description="Helical" evidence="6">
    <location>
        <begin position="12"/>
        <end position="36"/>
    </location>
</feature>
<feature type="transmembrane region" description="Helical" evidence="6">
    <location>
        <begin position="380"/>
        <end position="401"/>
    </location>
</feature>
<keyword evidence="8" id="KW-1185">Reference proteome</keyword>
<protein>
    <submittedName>
        <fullName evidence="7">Oligosaccharide flippase family protein</fullName>
    </submittedName>
</protein>
<dbReference type="InterPro" id="IPR050833">
    <property type="entry name" value="Poly_Biosynth_Transport"/>
</dbReference>
<feature type="transmembrane region" description="Helical" evidence="6">
    <location>
        <begin position="220"/>
        <end position="239"/>
    </location>
</feature>
<gene>
    <name evidence="7" type="ORF">GCM10009118_01010</name>
</gene>
<dbReference type="EMBL" id="BAAAFH010000003">
    <property type="protein sequence ID" value="GAA0873693.1"/>
    <property type="molecule type" value="Genomic_DNA"/>
</dbReference>
<evidence type="ECO:0000256" key="4">
    <source>
        <dbReference type="ARBA" id="ARBA00022989"/>
    </source>
</evidence>
<dbReference type="PANTHER" id="PTHR30250:SF11">
    <property type="entry name" value="O-ANTIGEN TRANSPORTER-RELATED"/>
    <property type="match status" value="1"/>
</dbReference>
<keyword evidence="4 6" id="KW-1133">Transmembrane helix</keyword>
<name>A0ABP3XZ75_9FLAO</name>
<dbReference type="InterPro" id="IPR002797">
    <property type="entry name" value="Polysacc_synth"/>
</dbReference>
<evidence type="ECO:0000256" key="6">
    <source>
        <dbReference type="SAM" id="Phobius"/>
    </source>
</evidence>
<dbReference type="Pfam" id="PF01943">
    <property type="entry name" value="Polysacc_synt"/>
    <property type="match status" value="1"/>
</dbReference>
<evidence type="ECO:0000313" key="8">
    <source>
        <dbReference type="Proteomes" id="UP001501126"/>
    </source>
</evidence>
<dbReference type="Proteomes" id="UP001501126">
    <property type="component" value="Unassembled WGS sequence"/>
</dbReference>
<dbReference type="PANTHER" id="PTHR30250">
    <property type="entry name" value="PST FAMILY PREDICTED COLANIC ACID TRANSPORTER"/>
    <property type="match status" value="1"/>
</dbReference>
<evidence type="ECO:0000256" key="5">
    <source>
        <dbReference type="ARBA" id="ARBA00023136"/>
    </source>
</evidence>
<feature type="transmembrane region" description="Helical" evidence="6">
    <location>
        <begin position="314"/>
        <end position="339"/>
    </location>
</feature>
<evidence type="ECO:0000313" key="7">
    <source>
        <dbReference type="EMBL" id="GAA0873693.1"/>
    </source>
</evidence>
<proteinExistence type="predicted"/>
<sequence>MSAIRKLAGQTAIYGMSSIVGRLLNYLLVPIYTMVFTDPADYGVVSELYAYVAFFIVLLTFGMETTFFRFINNEQNQDKVFSNAFVSLTGINALFLLVVLVFLGPISEAMLYADHSEYIALLAIIVAVDAMSSLPLARLRAKEQAKQFAIVQLASIFTNIVLNLFFLLVLFDPETDDPAMGVLYIFIANLVSSLIRPVLLWREFLSIRLEVDPELLKKMWWYAFPIVIAGFAGIINETIDRILIKQLLNNVELVPDGYIGGALRYAESQVGIYSANYKLAMLITIFLQAFRYAAEPFFFAQAKDDPKRKIYGRVMNYLIAALAAFFLLVTLNIDIFKYFIRNEAYWEGLKVVPVLLIANIFLGIYMNQSIWYKLSGQTKYGAYISIVGATATVVLLVSLVPVFGYMAAAWTTLLVYGGQMTASYLLGQKHYPIKYNLRKAGFYFVLALVIYIIKRLLNLEFGFVQFFVHNILLLLFIGVVYRIEFFKR</sequence>
<organism evidence="7 8">
    <name type="scientific">Wandonia haliotis</name>
    <dbReference type="NCBI Taxonomy" id="574963"/>
    <lineage>
        <taxon>Bacteria</taxon>
        <taxon>Pseudomonadati</taxon>
        <taxon>Bacteroidota</taxon>
        <taxon>Flavobacteriia</taxon>
        <taxon>Flavobacteriales</taxon>
        <taxon>Crocinitomicaceae</taxon>
        <taxon>Wandonia</taxon>
    </lineage>
</organism>
<accession>A0ABP3XZ75</accession>
<keyword evidence="2" id="KW-1003">Cell membrane</keyword>
<feature type="transmembrane region" description="Helical" evidence="6">
    <location>
        <begin position="463"/>
        <end position="483"/>
    </location>
</feature>
<evidence type="ECO:0000256" key="1">
    <source>
        <dbReference type="ARBA" id="ARBA00004651"/>
    </source>
</evidence>
<feature type="transmembrane region" description="Helical" evidence="6">
    <location>
        <begin position="80"/>
        <end position="106"/>
    </location>
</feature>
<evidence type="ECO:0000256" key="3">
    <source>
        <dbReference type="ARBA" id="ARBA00022692"/>
    </source>
</evidence>
<feature type="transmembrane region" description="Helical" evidence="6">
    <location>
        <begin position="351"/>
        <end position="368"/>
    </location>
</feature>
<comment type="caution">
    <text evidence="7">The sequence shown here is derived from an EMBL/GenBank/DDBJ whole genome shotgun (WGS) entry which is preliminary data.</text>
</comment>
<feature type="transmembrane region" description="Helical" evidence="6">
    <location>
        <begin position="149"/>
        <end position="170"/>
    </location>
</feature>
<feature type="transmembrane region" description="Helical" evidence="6">
    <location>
        <begin position="275"/>
        <end position="294"/>
    </location>
</feature>